<dbReference type="CDD" id="cd04770">
    <property type="entry name" value="HTH_HMRTR"/>
    <property type="match status" value="1"/>
</dbReference>
<organism evidence="5 6">
    <name type="scientific">Virgisporangium aurantiacum</name>
    <dbReference type="NCBI Taxonomy" id="175570"/>
    <lineage>
        <taxon>Bacteria</taxon>
        <taxon>Bacillati</taxon>
        <taxon>Actinomycetota</taxon>
        <taxon>Actinomycetes</taxon>
        <taxon>Micromonosporales</taxon>
        <taxon>Micromonosporaceae</taxon>
        <taxon>Virgisporangium</taxon>
    </lineage>
</organism>
<dbReference type="GO" id="GO:0003700">
    <property type="term" value="F:DNA-binding transcription factor activity"/>
    <property type="evidence" value="ECO:0007669"/>
    <property type="project" value="InterPro"/>
</dbReference>
<protein>
    <submittedName>
        <fullName evidence="5">Cd(II)/Pb(II)-responsive transcriptional regulator</fullName>
    </submittedName>
</protein>
<evidence type="ECO:0000313" key="6">
    <source>
        <dbReference type="Proteomes" id="UP000612585"/>
    </source>
</evidence>
<dbReference type="SMART" id="SM00422">
    <property type="entry name" value="HTH_MERR"/>
    <property type="match status" value="1"/>
</dbReference>
<reference evidence="5" key="1">
    <citation type="submission" date="2021-01" db="EMBL/GenBank/DDBJ databases">
        <title>Whole genome shotgun sequence of Virgisporangium aurantiacum NBRC 16421.</title>
        <authorList>
            <person name="Komaki H."/>
            <person name="Tamura T."/>
        </authorList>
    </citation>
    <scope>NUCLEOTIDE SEQUENCE</scope>
    <source>
        <strain evidence="5">NBRC 16421</strain>
    </source>
</reference>
<evidence type="ECO:0000256" key="3">
    <source>
        <dbReference type="ARBA" id="ARBA00023163"/>
    </source>
</evidence>
<dbReference type="EMBL" id="BOPG01000133">
    <property type="protein sequence ID" value="GIJ64857.1"/>
    <property type="molecule type" value="Genomic_DNA"/>
</dbReference>
<sequence>MRVGEVAAATGVTVEALRFYERRGLLPAPARTPGGYRNYPPAAVAAVRFIRHTQQLGFSLDDIAGMLYLAAGGPDNCDTVRDLAQAKIDHVAAKISQLTAIRDALSDLVTTCQRPRSERQCPLLAEEPFASSD</sequence>
<dbReference type="PANTHER" id="PTHR30204:SF94">
    <property type="entry name" value="HEAVY METAL-DEPENDENT TRANSCRIPTIONAL REGULATOR HI_0293-RELATED"/>
    <property type="match status" value="1"/>
</dbReference>
<dbReference type="Pfam" id="PF13411">
    <property type="entry name" value="MerR_1"/>
    <property type="match status" value="1"/>
</dbReference>
<keyword evidence="1" id="KW-0805">Transcription regulation</keyword>
<dbReference type="PRINTS" id="PR00040">
    <property type="entry name" value="HTHMERR"/>
</dbReference>
<name>A0A8J4EAK0_9ACTN</name>
<evidence type="ECO:0000313" key="5">
    <source>
        <dbReference type="EMBL" id="GIJ64857.1"/>
    </source>
</evidence>
<evidence type="ECO:0000256" key="2">
    <source>
        <dbReference type="ARBA" id="ARBA00023125"/>
    </source>
</evidence>
<feature type="domain" description="HTH merR-type" evidence="4">
    <location>
        <begin position="1"/>
        <end position="69"/>
    </location>
</feature>
<dbReference type="PROSITE" id="PS00552">
    <property type="entry name" value="HTH_MERR_1"/>
    <property type="match status" value="1"/>
</dbReference>
<dbReference type="InterPro" id="IPR047057">
    <property type="entry name" value="MerR_fam"/>
</dbReference>
<dbReference type="InterPro" id="IPR000551">
    <property type="entry name" value="MerR-type_HTH_dom"/>
</dbReference>
<dbReference type="SUPFAM" id="SSF46955">
    <property type="entry name" value="Putative DNA-binding domain"/>
    <property type="match status" value="1"/>
</dbReference>
<keyword evidence="6" id="KW-1185">Reference proteome</keyword>
<dbReference type="AlphaFoldDB" id="A0A8J4EAK0"/>
<dbReference type="PANTHER" id="PTHR30204">
    <property type="entry name" value="REDOX-CYCLING DRUG-SENSING TRANSCRIPTIONAL ACTIVATOR SOXR"/>
    <property type="match status" value="1"/>
</dbReference>
<dbReference type="PROSITE" id="PS50937">
    <property type="entry name" value="HTH_MERR_2"/>
    <property type="match status" value="1"/>
</dbReference>
<keyword evidence="2" id="KW-0238">DNA-binding</keyword>
<evidence type="ECO:0000259" key="4">
    <source>
        <dbReference type="PROSITE" id="PS50937"/>
    </source>
</evidence>
<gene>
    <name evidence="5" type="primary">cadR</name>
    <name evidence="5" type="ORF">Vau01_123730</name>
</gene>
<dbReference type="RefSeq" id="WP_204014511.1">
    <property type="nucleotide sequence ID" value="NZ_BOPG01000133.1"/>
</dbReference>
<dbReference type="GO" id="GO:0003677">
    <property type="term" value="F:DNA binding"/>
    <property type="evidence" value="ECO:0007669"/>
    <property type="project" value="UniProtKB-KW"/>
</dbReference>
<keyword evidence="3" id="KW-0804">Transcription</keyword>
<comment type="caution">
    <text evidence="5">The sequence shown here is derived from an EMBL/GenBank/DDBJ whole genome shotgun (WGS) entry which is preliminary data.</text>
</comment>
<dbReference type="InterPro" id="IPR009061">
    <property type="entry name" value="DNA-bd_dom_put_sf"/>
</dbReference>
<accession>A0A8J4EAK0</accession>
<proteinExistence type="predicted"/>
<dbReference type="Gene3D" id="1.10.1660.10">
    <property type="match status" value="1"/>
</dbReference>
<evidence type="ECO:0000256" key="1">
    <source>
        <dbReference type="ARBA" id="ARBA00023015"/>
    </source>
</evidence>
<dbReference type="Proteomes" id="UP000612585">
    <property type="component" value="Unassembled WGS sequence"/>
</dbReference>